<protein>
    <submittedName>
        <fullName evidence="2">Uncharacterized protein</fullName>
    </submittedName>
</protein>
<gene>
    <name evidence="2" type="ORF">CTheo_579</name>
</gene>
<dbReference type="Proteomes" id="UP000383932">
    <property type="component" value="Unassembled WGS sequence"/>
</dbReference>
<evidence type="ECO:0000313" key="3">
    <source>
        <dbReference type="Proteomes" id="UP000383932"/>
    </source>
</evidence>
<name>A0A5N5QWD4_9AGAM</name>
<dbReference type="EMBL" id="SSOP01000004">
    <property type="protein sequence ID" value="KAB5596062.1"/>
    <property type="molecule type" value="Genomic_DNA"/>
</dbReference>
<dbReference type="AlphaFoldDB" id="A0A5N5QWD4"/>
<dbReference type="OrthoDB" id="3067719at2759"/>
<accession>A0A5N5QWD4</accession>
<evidence type="ECO:0000313" key="2">
    <source>
        <dbReference type="EMBL" id="KAB5596062.1"/>
    </source>
</evidence>
<reference evidence="2 3" key="1">
    <citation type="journal article" date="2019" name="Fungal Biol. Biotechnol.">
        <title>Draft genome sequence of fastidious pathogen Ceratobasidium theobromae, which causes vascular-streak dieback in Theobroma cacao.</title>
        <authorList>
            <person name="Ali S.S."/>
            <person name="Asman A."/>
            <person name="Shao J."/>
            <person name="Firmansyah A.P."/>
            <person name="Susilo A.W."/>
            <person name="Rosmana A."/>
            <person name="McMahon P."/>
            <person name="Junaid M."/>
            <person name="Guest D."/>
            <person name="Kheng T.Y."/>
            <person name="Meinhardt L.W."/>
            <person name="Bailey B.A."/>
        </authorList>
    </citation>
    <scope>NUCLEOTIDE SEQUENCE [LARGE SCALE GENOMIC DNA]</scope>
    <source>
        <strain evidence="2 3">CT2</strain>
    </source>
</reference>
<feature type="region of interest" description="Disordered" evidence="1">
    <location>
        <begin position="65"/>
        <end position="104"/>
    </location>
</feature>
<organism evidence="2 3">
    <name type="scientific">Ceratobasidium theobromae</name>
    <dbReference type="NCBI Taxonomy" id="1582974"/>
    <lineage>
        <taxon>Eukaryota</taxon>
        <taxon>Fungi</taxon>
        <taxon>Dikarya</taxon>
        <taxon>Basidiomycota</taxon>
        <taxon>Agaricomycotina</taxon>
        <taxon>Agaricomycetes</taxon>
        <taxon>Cantharellales</taxon>
        <taxon>Ceratobasidiaceae</taxon>
        <taxon>Ceratobasidium</taxon>
    </lineage>
</organism>
<feature type="region of interest" description="Disordered" evidence="1">
    <location>
        <begin position="1"/>
        <end position="52"/>
    </location>
</feature>
<evidence type="ECO:0000256" key="1">
    <source>
        <dbReference type="SAM" id="MobiDB-lite"/>
    </source>
</evidence>
<comment type="caution">
    <text evidence="2">The sequence shown here is derived from an EMBL/GenBank/DDBJ whole genome shotgun (WGS) entry which is preliminary data.</text>
</comment>
<sequence>MHSKPVFDTFSECSSSRSSSPPRPPSPLRKPASLPRSHTHPSDLSAAARPTCNEQVLRSRLQGVLRDVSCPPPRRRAMTSGEAPLLTTSPTPSRSPVTPPATPFDAGRIAQELRCHQGYVSFADVQGLGIPSDELACHPDPSPPRWWSLWKG</sequence>
<keyword evidence="3" id="KW-1185">Reference proteome</keyword>
<proteinExistence type="predicted"/>
<feature type="compositionally biased region" description="Low complexity" evidence="1">
    <location>
        <begin position="83"/>
        <end position="96"/>
    </location>
</feature>